<feature type="transmembrane region" description="Helical" evidence="1">
    <location>
        <begin position="57"/>
        <end position="83"/>
    </location>
</feature>
<gene>
    <name evidence="2" type="ORF">GCM10011328_34240</name>
</gene>
<feature type="transmembrane region" description="Helical" evidence="1">
    <location>
        <begin position="104"/>
        <end position="127"/>
    </location>
</feature>
<organism evidence="2 3">
    <name type="scientific">Hafnia psychrotolerans</name>
    <dbReference type="NCBI Taxonomy" id="1477018"/>
    <lineage>
        <taxon>Bacteria</taxon>
        <taxon>Pseudomonadati</taxon>
        <taxon>Pseudomonadota</taxon>
        <taxon>Gammaproteobacteria</taxon>
        <taxon>Enterobacterales</taxon>
        <taxon>Hafniaceae</taxon>
        <taxon>Hafnia</taxon>
    </lineage>
</organism>
<evidence type="ECO:0000313" key="2">
    <source>
        <dbReference type="EMBL" id="GGA55961.1"/>
    </source>
</evidence>
<dbReference type="Pfam" id="PF10011">
    <property type="entry name" value="DUF2254"/>
    <property type="match status" value="1"/>
</dbReference>
<keyword evidence="3" id="KW-1185">Reference proteome</keyword>
<reference evidence="3" key="1">
    <citation type="journal article" date="2019" name="Int. J. Syst. Evol. Microbiol.">
        <title>The Global Catalogue of Microorganisms (GCM) 10K type strain sequencing project: providing services to taxonomists for standard genome sequencing and annotation.</title>
        <authorList>
            <consortium name="The Broad Institute Genomics Platform"/>
            <consortium name="The Broad Institute Genome Sequencing Center for Infectious Disease"/>
            <person name="Wu L."/>
            <person name="Ma J."/>
        </authorList>
    </citation>
    <scope>NUCLEOTIDE SEQUENCE [LARGE SCALE GENOMIC DNA]</scope>
    <source>
        <strain evidence="3">CGMCC 1.12806</strain>
    </source>
</reference>
<keyword evidence="1" id="KW-0812">Transmembrane</keyword>
<keyword evidence="1" id="KW-1133">Transmembrane helix</keyword>
<dbReference type="RefSeq" id="WP_188474752.1">
    <property type="nucleotide sequence ID" value="NZ_BMFZ01000010.1"/>
</dbReference>
<sequence>MTSKWHWLLGRFTRKLWFRTSLFAILAVATALLSISIKSFIPPSLSGLVGSEAVDKLLGILASSMLAVTTFSLNIMVSAYNAASSSVTPRATKLLVEDSTTQNVLATFIGSFVFSLVGIIALSMGAYGEQGRVVLFIVTLAVILLIVLTLLRWIQHLSHFGRMEETTRRVEEATQDALVQRIEEPYLGGRHWDEQDISTLNAWPVYAKDIGYVQHVDMKLLSECAQQSSSIFFVASMPGAFVHLATPILWIQPIPKEPDTDPLMRAFTISTERSFDQDPRFGFCVLSEIASRALSPAVNDPGTAIDVIGRAVRLLSYWKVNECVSSRDISFPHVYVRPIETRDLFDDIFTPIARDGASLIEVQVRLQKALHALAQMDPSAFGINARRHSLLALARAGQQLKLADDMQYLKQIAVNDTYNQRVLPSDVKPFLT</sequence>
<comment type="caution">
    <text evidence="2">The sequence shown here is derived from an EMBL/GenBank/DDBJ whole genome shotgun (WGS) entry which is preliminary data.</text>
</comment>
<feature type="transmembrane region" description="Helical" evidence="1">
    <location>
        <begin position="133"/>
        <end position="154"/>
    </location>
</feature>
<name>A0ABQ1H2W2_9GAMM</name>
<evidence type="ECO:0000256" key="1">
    <source>
        <dbReference type="SAM" id="Phobius"/>
    </source>
</evidence>
<dbReference type="InterPro" id="IPR018723">
    <property type="entry name" value="DUF2254_membrane"/>
</dbReference>
<proteinExistence type="predicted"/>
<feature type="transmembrane region" description="Helical" evidence="1">
    <location>
        <begin position="16"/>
        <end position="37"/>
    </location>
</feature>
<dbReference type="EMBL" id="BMFZ01000010">
    <property type="protein sequence ID" value="GGA55961.1"/>
    <property type="molecule type" value="Genomic_DNA"/>
</dbReference>
<dbReference type="Proteomes" id="UP000627464">
    <property type="component" value="Unassembled WGS sequence"/>
</dbReference>
<evidence type="ECO:0008006" key="4">
    <source>
        <dbReference type="Google" id="ProtNLM"/>
    </source>
</evidence>
<evidence type="ECO:0000313" key="3">
    <source>
        <dbReference type="Proteomes" id="UP000627464"/>
    </source>
</evidence>
<accession>A0ABQ1H2W2</accession>
<protein>
    <recommendedName>
        <fullName evidence="4">DUF2254 domain-containing protein</fullName>
    </recommendedName>
</protein>
<keyword evidence="1" id="KW-0472">Membrane</keyword>